<organism evidence="11 12">
    <name type="scientific">Halobacterium bonnevillei</name>
    <dbReference type="NCBI Taxonomy" id="2692200"/>
    <lineage>
        <taxon>Archaea</taxon>
        <taxon>Methanobacteriati</taxon>
        <taxon>Methanobacteriota</taxon>
        <taxon>Stenosarchaea group</taxon>
        <taxon>Halobacteria</taxon>
        <taxon>Halobacteriales</taxon>
        <taxon>Halobacteriaceae</taxon>
        <taxon>Halobacterium</taxon>
    </lineage>
</organism>
<dbReference type="Pfam" id="PF21088">
    <property type="entry name" value="MS_channel_1st"/>
    <property type="match status" value="1"/>
</dbReference>
<evidence type="ECO:0000313" key="12">
    <source>
        <dbReference type="Proteomes" id="UP000471521"/>
    </source>
</evidence>
<dbReference type="InterPro" id="IPR010920">
    <property type="entry name" value="LSM_dom_sf"/>
</dbReference>
<feature type="transmembrane region" description="Helical" evidence="7">
    <location>
        <begin position="20"/>
        <end position="37"/>
    </location>
</feature>
<dbReference type="SUPFAM" id="SSF82689">
    <property type="entry name" value="Mechanosensitive channel protein MscS (YggB), C-terminal domain"/>
    <property type="match status" value="1"/>
</dbReference>
<keyword evidence="3" id="KW-1003">Cell membrane</keyword>
<evidence type="ECO:0000259" key="10">
    <source>
        <dbReference type="Pfam" id="PF21088"/>
    </source>
</evidence>
<dbReference type="EMBL" id="WUUU01000106">
    <property type="protein sequence ID" value="MXR21378.1"/>
    <property type="molecule type" value="Genomic_DNA"/>
</dbReference>
<evidence type="ECO:0000313" key="11">
    <source>
        <dbReference type="EMBL" id="MXR21378.1"/>
    </source>
</evidence>
<dbReference type="Gene3D" id="3.30.70.100">
    <property type="match status" value="1"/>
</dbReference>
<evidence type="ECO:0000256" key="6">
    <source>
        <dbReference type="ARBA" id="ARBA00023136"/>
    </source>
</evidence>
<feature type="transmembrane region" description="Helical" evidence="7">
    <location>
        <begin position="58"/>
        <end position="79"/>
    </location>
</feature>
<dbReference type="FunFam" id="2.30.30.60:FF:000001">
    <property type="entry name" value="MscS Mechanosensitive ion channel"/>
    <property type="match status" value="1"/>
</dbReference>
<dbReference type="Pfam" id="PF21082">
    <property type="entry name" value="MS_channel_3rd"/>
    <property type="match status" value="1"/>
</dbReference>
<evidence type="ECO:0000259" key="9">
    <source>
        <dbReference type="Pfam" id="PF21082"/>
    </source>
</evidence>
<dbReference type="PANTHER" id="PTHR30566:SF5">
    <property type="entry name" value="MECHANOSENSITIVE ION CHANNEL PROTEIN 1, MITOCHONDRIAL-RELATED"/>
    <property type="match status" value="1"/>
</dbReference>
<dbReference type="InterPro" id="IPR023408">
    <property type="entry name" value="MscS_beta-dom_sf"/>
</dbReference>
<keyword evidence="5 7" id="KW-1133">Transmembrane helix</keyword>
<dbReference type="GO" id="GO:0005886">
    <property type="term" value="C:plasma membrane"/>
    <property type="evidence" value="ECO:0007669"/>
    <property type="project" value="UniProtKB-SubCell"/>
</dbReference>
<gene>
    <name evidence="11" type="ORF">GRX66_12465</name>
</gene>
<dbReference type="OrthoDB" id="121853at2157"/>
<sequence>MPFESIASETYFGSTLLEYVLFFAVLGAGALLGRSLSFVYRRRLQVKAEATETEVDDIILHSLGGPIVLLGVIFGVAVGREFLTPVEPLQSVLNASIEIPVVVSIAWIAVRLTDGFIDTYVMEYAEETESKLDDELVPIASRITNIAIVSIAGIVILDSVGYDVTAIIASLGVGGIAVAFASRKTMADVFGGAHILSTKPFLVGDVVDVNGTAGTVEEIGLRTTRIRDFDGRTVTIPNSDIANAEVTNITSEPSRRVKTFVGLNYDTTPSEMDAAIALAAETARGVDGVDSEQTGAWFWEYGDSAMQIRLDYFITDLRRWKAIRDEVNRSIQRAFADAGFDMAFPTRTVRIEQGADTLTEPVGASAETERTG</sequence>
<evidence type="ECO:0000256" key="5">
    <source>
        <dbReference type="ARBA" id="ARBA00022989"/>
    </source>
</evidence>
<evidence type="ECO:0000256" key="2">
    <source>
        <dbReference type="ARBA" id="ARBA00008017"/>
    </source>
</evidence>
<feature type="domain" description="Mechanosensitive ion channel MscS C-terminal" evidence="9">
    <location>
        <begin position="258"/>
        <end position="340"/>
    </location>
</feature>
<dbReference type="SUPFAM" id="SSF82861">
    <property type="entry name" value="Mechanosensitive channel protein MscS (YggB), transmembrane region"/>
    <property type="match status" value="1"/>
</dbReference>
<name>A0A6B0SI71_9EURY</name>
<protein>
    <submittedName>
        <fullName evidence="11">Mechanosensitive ion channel</fullName>
    </submittedName>
</protein>
<evidence type="ECO:0000256" key="4">
    <source>
        <dbReference type="ARBA" id="ARBA00022692"/>
    </source>
</evidence>
<dbReference type="Proteomes" id="UP000471521">
    <property type="component" value="Unassembled WGS sequence"/>
</dbReference>
<dbReference type="RefSeq" id="WP_159526858.1">
    <property type="nucleotide sequence ID" value="NZ_WUUU01000106.1"/>
</dbReference>
<comment type="caution">
    <text evidence="11">The sequence shown here is derived from an EMBL/GenBank/DDBJ whole genome shotgun (WGS) entry which is preliminary data.</text>
</comment>
<dbReference type="InterPro" id="IPR006685">
    <property type="entry name" value="MscS_channel_2nd"/>
</dbReference>
<dbReference type="InterPro" id="IPR049278">
    <property type="entry name" value="MS_channel_C"/>
</dbReference>
<dbReference type="GO" id="GO:0055085">
    <property type="term" value="P:transmembrane transport"/>
    <property type="evidence" value="ECO:0007669"/>
    <property type="project" value="InterPro"/>
</dbReference>
<feature type="transmembrane region" description="Helical" evidence="7">
    <location>
        <begin position="163"/>
        <end position="181"/>
    </location>
</feature>
<keyword evidence="4 7" id="KW-0812">Transmembrane</keyword>
<keyword evidence="12" id="KW-1185">Reference proteome</keyword>
<dbReference type="InterPro" id="IPR006686">
    <property type="entry name" value="MscS_channel_CS"/>
</dbReference>
<reference evidence="11 12" key="1">
    <citation type="submission" date="2019-12" db="EMBL/GenBank/DDBJ databases">
        <title>Isolation and characterization of three novel carbon monoxide-oxidizing members of Halobacteria from salione crusts and soils.</title>
        <authorList>
            <person name="Myers M.R."/>
            <person name="King G.M."/>
        </authorList>
    </citation>
    <scope>NUCLEOTIDE SEQUENCE [LARGE SCALE GENOMIC DNA]</scope>
    <source>
        <strain evidence="11 12">PCN9</strain>
    </source>
</reference>
<keyword evidence="6 7" id="KW-0472">Membrane</keyword>
<dbReference type="PANTHER" id="PTHR30566">
    <property type="entry name" value="YNAI-RELATED MECHANOSENSITIVE ION CHANNEL"/>
    <property type="match status" value="1"/>
</dbReference>
<proteinExistence type="inferred from homology"/>
<evidence type="ECO:0000256" key="3">
    <source>
        <dbReference type="ARBA" id="ARBA00022475"/>
    </source>
</evidence>
<dbReference type="SUPFAM" id="SSF50182">
    <property type="entry name" value="Sm-like ribonucleoproteins"/>
    <property type="match status" value="1"/>
</dbReference>
<dbReference type="Gene3D" id="2.30.30.60">
    <property type="match status" value="1"/>
</dbReference>
<dbReference type="PROSITE" id="PS01246">
    <property type="entry name" value="UPF0003"/>
    <property type="match status" value="1"/>
</dbReference>
<dbReference type="Gene3D" id="1.10.287.1260">
    <property type="match status" value="1"/>
</dbReference>
<comment type="similarity">
    <text evidence="2">Belongs to the MscS (TC 1.A.23) family.</text>
</comment>
<dbReference type="InterPro" id="IPR011066">
    <property type="entry name" value="MscS_channel_C_sf"/>
</dbReference>
<feature type="transmembrane region" description="Helical" evidence="7">
    <location>
        <begin position="139"/>
        <end position="157"/>
    </location>
</feature>
<feature type="domain" description="Mechanosensitive ion channel MscS" evidence="8">
    <location>
        <begin position="186"/>
        <end position="250"/>
    </location>
</feature>
<evidence type="ECO:0000259" key="8">
    <source>
        <dbReference type="Pfam" id="PF00924"/>
    </source>
</evidence>
<dbReference type="AlphaFoldDB" id="A0A6B0SI71"/>
<dbReference type="InterPro" id="IPR049142">
    <property type="entry name" value="MS_channel_1st"/>
</dbReference>
<feature type="domain" description="Mechanosensitive ion channel transmembrane helices 2/3" evidence="10">
    <location>
        <begin position="143"/>
        <end position="182"/>
    </location>
</feature>
<dbReference type="InterPro" id="IPR011014">
    <property type="entry name" value="MscS_channel_TM-2"/>
</dbReference>
<evidence type="ECO:0000256" key="7">
    <source>
        <dbReference type="SAM" id="Phobius"/>
    </source>
</evidence>
<comment type="subcellular location">
    <subcellularLocation>
        <location evidence="1">Cell membrane</location>
        <topology evidence="1">Multi-pass membrane protein</topology>
    </subcellularLocation>
</comment>
<accession>A0A6B0SI71</accession>
<evidence type="ECO:0000256" key="1">
    <source>
        <dbReference type="ARBA" id="ARBA00004651"/>
    </source>
</evidence>
<dbReference type="Pfam" id="PF00924">
    <property type="entry name" value="MS_channel_2nd"/>
    <property type="match status" value="1"/>
</dbReference>